<dbReference type="Pfam" id="PF01554">
    <property type="entry name" value="MatE"/>
    <property type="match status" value="2"/>
</dbReference>
<keyword evidence="6 11" id="KW-0812">Transmembrane</keyword>
<evidence type="ECO:0000313" key="13">
    <source>
        <dbReference type="Proteomes" id="UP000255103"/>
    </source>
</evidence>
<dbReference type="InterPro" id="IPR002528">
    <property type="entry name" value="MATE_fam"/>
</dbReference>
<feature type="transmembrane region" description="Helical" evidence="11">
    <location>
        <begin position="295"/>
        <end position="319"/>
    </location>
</feature>
<feature type="transmembrane region" description="Helical" evidence="11">
    <location>
        <begin position="83"/>
        <end position="106"/>
    </location>
</feature>
<evidence type="ECO:0000256" key="10">
    <source>
        <dbReference type="SAM" id="MobiDB-lite"/>
    </source>
</evidence>
<feature type="transmembrane region" description="Helical" evidence="11">
    <location>
        <begin position="271"/>
        <end position="289"/>
    </location>
</feature>
<dbReference type="PANTHER" id="PTHR43823">
    <property type="entry name" value="SPORULATION PROTEIN YKVU"/>
    <property type="match status" value="1"/>
</dbReference>
<evidence type="ECO:0000256" key="8">
    <source>
        <dbReference type="ARBA" id="ARBA00023136"/>
    </source>
</evidence>
<feature type="transmembrane region" description="Helical" evidence="11">
    <location>
        <begin position="39"/>
        <end position="60"/>
    </location>
</feature>
<evidence type="ECO:0000256" key="3">
    <source>
        <dbReference type="ARBA" id="ARBA00022106"/>
    </source>
</evidence>
<dbReference type="AlphaFoldDB" id="A0A377JTF2"/>
<evidence type="ECO:0000256" key="6">
    <source>
        <dbReference type="ARBA" id="ARBA00022692"/>
    </source>
</evidence>
<proteinExistence type="inferred from homology"/>
<dbReference type="EMBL" id="UGHX01000001">
    <property type="protein sequence ID" value="STP11260.1"/>
    <property type="molecule type" value="Genomic_DNA"/>
</dbReference>
<feature type="transmembrane region" description="Helical" evidence="11">
    <location>
        <begin position="389"/>
        <end position="410"/>
    </location>
</feature>
<dbReference type="Proteomes" id="UP000255103">
    <property type="component" value="Unassembled WGS sequence"/>
</dbReference>
<dbReference type="PANTHER" id="PTHR43823:SF3">
    <property type="entry name" value="MULTIDRUG EXPORT PROTEIN MEPA"/>
    <property type="match status" value="1"/>
</dbReference>
<feature type="region of interest" description="Disordered" evidence="10">
    <location>
        <begin position="1"/>
        <end position="26"/>
    </location>
</feature>
<dbReference type="InterPro" id="IPR045070">
    <property type="entry name" value="MATE_MepA-like"/>
</dbReference>
<accession>A0A377JTF2</accession>
<feature type="transmembrane region" description="Helical" evidence="11">
    <location>
        <begin position="340"/>
        <end position="362"/>
    </location>
</feature>
<feature type="transmembrane region" description="Helical" evidence="11">
    <location>
        <begin position="188"/>
        <end position="208"/>
    </location>
</feature>
<feature type="transmembrane region" description="Helical" evidence="11">
    <location>
        <begin position="417"/>
        <end position="439"/>
    </location>
</feature>
<dbReference type="InterPro" id="IPR048279">
    <property type="entry name" value="MdtK-like"/>
</dbReference>
<sequence>MSVAGVDSNQNNVNPNDLNSKDSSTNEKVDMRNDSIYKLFFYFFIPNLCAMLALSTYSTIDGIFVGKKLGEDALAAIGLCWPVFPVLIAFELLFGMGAAAIAAYFLGKGQDHRARLMFSSVFYFALISSVCIGILLFVYAREVGIALGASGDVLDYVVEYLQVIFLSAAIIILHPLLDVFVINDKRPILAMMAMIIGSVSNIILNYIFLFVWEWGMFGSALATALGHGLGMGILLTHFVRKKGRIYLVKRFSFNAVLASAKNGIPQSISELSVAVVIVMFNHTLVSLAVNESVKVSYLAIYSIVMYVGVVCFTILLSCAQGVQPVASYNYGAKQMGRVKQVYAFGVGFATLIGILVYVVFLLTDSYLVKLFLKSGQEGILEPTLEAMKVYYVGYIFLGLNIVSSIFFQSIQRPRSSFVITLSYNLIFIIPLLFVLSHLYGVAGVWASYPLSLVFSSVVVVGVVLYEYRYGVFKDSTTKALV</sequence>
<keyword evidence="5" id="KW-1003">Cell membrane</keyword>
<evidence type="ECO:0000256" key="7">
    <source>
        <dbReference type="ARBA" id="ARBA00022989"/>
    </source>
</evidence>
<protein>
    <recommendedName>
        <fullName evidence="3">Multidrug export protein MepA</fullName>
    </recommendedName>
</protein>
<evidence type="ECO:0000256" key="9">
    <source>
        <dbReference type="ARBA" id="ARBA00023251"/>
    </source>
</evidence>
<dbReference type="GO" id="GO:0046677">
    <property type="term" value="P:response to antibiotic"/>
    <property type="evidence" value="ECO:0007669"/>
    <property type="project" value="UniProtKB-KW"/>
</dbReference>
<keyword evidence="8 11" id="KW-0472">Membrane</keyword>
<comment type="subcellular location">
    <subcellularLocation>
        <location evidence="1">Cell membrane</location>
        <topology evidence="1">Multi-pass membrane protein</topology>
    </subcellularLocation>
</comment>
<dbReference type="RefSeq" id="WP_115721898.1">
    <property type="nucleotide sequence ID" value="NZ_UGHX01000001.1"/>
</dbReference>
<dbReference type="PIRSF" id="PIRSF006603">
    <property type="entry name" value="DinF"/>
    <property type="match status" value="1"/>
</dbReference>
<organism evidence="12 13">
    <name type="scientific">Helicobacter cinaedi</name>
    <dbReference type="NCBI Taxonomy" id="213"/>
    <lineage>
        <taxon>Bacteria</taxon>
        <taxon>Pseudomonadati</taxon>
        <taxon>Campylobacterota</taxon>
        <taxon>Epsilonproteobacteria</taxon>
        <taxon>Campylobacterales</taxon>
        <taxon>Helicobacteraceae</taxon>
        <taxon>Helicobacter</taxon>
    </lineage>
</organism>
<gene>
    <name evidence="12" type="primary">mepA</name>
    <name evidence="12" type="ORF">NCTC12219_01147</name>
</gene>
<evidence type="ECO:0000256" key="4">
    <source>
        <dbReference type="ARBA" id="ARBA00022448"/>
    </source>
</evidence>
<comment type="similarity">
    <text evidence="2">Belongs to the multi antimicrobial extrusion (MATE) (TC 2.A.66.1) family. MepA subfamily.</text>
</comment>
<evidence type="ECO:0000313" key="12">
    <source>
        <dbReference type="EMBL" id="STP11260.1"/>
    </source>
</evidence>
<dbReference type="GO" id="GO:0005886">
    <property type="term" value="C:plasma membrane"/>
    <property type="evidence" value="ECO:0007669"/>
    <property type="project" value="UniProtKB-SubCell"/>
</dbReference>
<feature type="transmembrane region" description="Helical" evidence="11">
    <location>
        <begin position="118"/>
        <end position="140"/>
    </location>
</feature>
<dbReference type="GO" id="GO:0042910">
    <property type="term" value="F:xenobiotic transmembrane transporter activity"/>
    <property type="evidence" value="ECO:0007669"/>
    <property type="project" value="InterPro"/>
</dbReference>
<dbReference type="GO" id="GO:0015297">
    <property type="term" value="F:antiporter activity"/>
    <property type="evidence" value="ECO:0007669"/>
    <property type="project" value="InterPro"/>
</dbReference>
<evidence type="ECO:0000256" key="1">
    <source>
        <dbReference type="ARBA" id="ARBA00004651"/>
    </source>
</evidence>
<feature type="transmembrane region" description="Helical" evidence="11">
    <location>
        <begin position="160"/>
        <end position="181"/>
    </location>
</feature>
<feature type="transmembrane region" description="Helical" evidence="11">
    <location>
        <begin position="445"/>
        <end position="465"/>
    </location>
</feature>
<feature type="compositionally biased region" description="Polar residues" evidence="10">
    <location>
        <begin position="7"/>
        <end position="23"/>
    </location>
</feature>
<keyword evidence="4" id="KW-0813">Transport</keyword>
<dbReference type="CDD" id="cd13143">
    <property type="entry name" value="MATE_MepA_like"/>
    <property type="match status" value="1"/>
</dbReference>
<evidence type="ECO:0000256" key="11">
    <source>
        <dbReference type="SAM" id="Phobius"/>
    </source>
</evidence>
<evidence type="ECO:0000256" key="2">
    <source>
        <dbReference type="ARBA" id="ARBA00008417"/>
    </source>
</evidence>
<dbReference type="InterPro" id="IPR051327">
    <property type="entry name" value="MATE_MepA_subfamily"/>
</dbReference>
<evidence type="ECO:0000256" key="5">
    <source>
        <dbReference type="ARBA" id="ARBA00022475"/>
    </source>
</evidence>
<name>A0A377JTF2_9HELI</name>
<reference evidence="12 13" key="1">
    <citation type="submission" date="2018-06" db="EMBL/GenBank/DDBJ databases">
        <authorList>
            <consortium name="Pathogen Informatics"/>
            <person name="Doyle S."/>
        </authorList>
    </citation>
    <scope>NUCLEOTIDE SEQUENCE [LARGE SCALE GENOMIC DNA]</scope>
    <source>
        <strain evidence="12 13">NCTC12219</strain>
    </source>
</reference>
<keyword evidence="9" id="KW-0046">Antibiotic resistance</keyword>
<keyword evidence="7 11" id="KW-1133">Transmembrane helix</keyword>
<feature type="transmembrane region" description="Helical" evidence="11">
    <location>
        <begin position="214"/>
        <end position="239"/>
    </location>
</feature>